<comment type="catalytic activity">
    <reaction evidence="8">
        <text>RNA(n) + a ribonucleoside 5'-triphosphate = RNA(n+1) + diphosphate</text>
        <dbReference type="Rhea" id="RHEA:21248"/>
        <dbReference type="Rhea" id="RHEA-COMP:14527"/>
        <dbReference type="Rhea" id="RHEA-COMP:17342"/>
        <dbReference type="ChEBI" id="CHEBI:33019"/>
        <dbReference type="ChEBI" id="CHEBI:61557"/>
        <dbReference type="ChEBI" id="CHEBI:140395"/>
        <dbReference type="EC" id="2.7.7.6"/>
    </reaction>
</comment>
<dbReference type="FunFam" id="1.10.287.280:FF:000001">
    <property type="entry name" value="DNA-directed RNA polymerase"/>
    <property type="match status" value="1"/>
</dbReference>
<dbReference type="GO" id="GO:0034245">
    <property type="term" value="C:mitochondrial DNA-directed RNA polymerase complex"/>
    <property type="evidence" value="ECO:0007669"/>
    <property type="project" value="TreeGrafter"/>
</dbReference>
<dbReference type="EC" id="2.7.7.6" evidence="2 8"/>
<dbReference type="FunFam" id="1.10.287.260:FF:000001">
    <property type="entry name" value="DNA-directed RNA polymerase"/>
    <property type="match status" value="1"/>
</dbReference>
<evidence type="ECO:0000256" key="6">
    <source>
        <dbReference type="ARBA" id="ARBA00022946"/>
    </source>
</evidence>
<comment type="function">
    <text evidence="8">DNA-dependent RNA polymerase catalyzes the transcription of DNA into RNA using the four ribonucleoside triphosphates as substrates.</text>
</comment>
<dbReference type="GO" id="GO:0006390">
    <property type="term" value="P:mitochondrial transcription"/>
    <property type="evidence" value="ECO:0007669"/>
    <property type="project" value="TreeGrafter"/>
</dbReference>
<comment type="similarity">
    <text evidence="1 8">Belongs to the phage and mitochondrial RNA polymerase family.</text>
</comment>
<dbReference type="PANTHER" id="PTHR10102:SF1">
    <property type="entry name" value="DNA-DIRECTED RNA POLYMERASE 3, CHLOROPLASTIC"/>
    <property type="match status" value="1"/>
</dbReference>
<evidence type="ECO:0000256" key="4">
    <source>
        <dbReference type="ARBA" id="ARBA00022679"/>
    </source>
</evidence>
<reference evidence="10" key="1">
    <citation type="journal article" date="2020" name="bioRxiv">
        <title>Hybrid origin of Populus tomentosa Carr. identified through genome sequencing and phylogenomic analysis.</title>
        <authorList>
            <person name="An X."/>
            <person name="Gao K."/>
            <person name="Chen Z."/>
            <person name="Li J."/>
            <person name="Yang X."/>
            <person name="Yang X."/>
            <person name="Zhou J."/>
            <person name="Guo T."/>
            <person name="Zhao T."/>
            <person name="Huang S."/>
            <person name="Miao D."/>
            <person name="Khan W.U."/>
            <person name="Rao P."/>
            <person name="Ye M."/>
            <person name="Lei B."/>
            <person name="Liao W."/>
            <person name="Wang J."/>
            <person name="Ji L."/>
            <person name="Li Y."/>
            <person name="Guo B."/>
            <person name="Mustafa N.S."/>
            <person name="Li S."/>
            <person name="Yun Q."/>
            <person name="Keller S.R."/>
            <person name="Mao J."/>
            <person name="Zhang R."/>
            <person name="Strauss S.H."/>
        </authorList>
    </citation>
    <scope>NUCLEOTIDE SEQUENCE</scope>
    <source>
        <strain evidence="10">GM15</strain>
        <tissue evidence="10">Leaf</tissue>
    </source>
</reference>
<dbReference type="InterPro" id="IPR002092">
    <property type="entry name" value="DNA-dir_Rpol_phage-type"/>
</dbReference>
<dbReference type="GO" id="GO:0003899">
    <property type="term" value="F:DNA-directed RNA polymerase activity"/>
    <property type="evidence" value="ECO:0007669"/>
    <property type="project" value="UniProtKB-EC"/>
</dbReference>
<gene>
    <name evidence="10" type="ORF">POTOM_056320</name>
</gene>
<comment type="caution">
    <text evidence="10">The sequence shown here is derived from an EMBL/GenBank/DDBJ whole genome shotgun (WGS) entry which is preliminary data.</text>
</comment>
<dbReference type="FunFam" id="1.10.150.20:FF:000027">
    <property type="entry name" value="DNA-directed RNA polymerase"/>
    <property type="match status" value="1"/>
</dbReference>
<dbReference type="OrthoDB" id="276422at2759"/>
<evidence type="ECO:0000256" key="8">
    <source>
        <dbReference type="RuleBase" id="RU003805"/>
    </source>
</evidence>
<dbReference type="EMBL" id="JAAWWB010000035">
    <property type="protein sequence ID" value="KAG6740851.1"/>
    <property type="molecule type" value="Genomic_DNA"/>
</dbReference>
<dbReference type="Pfam" id="PF14700">
    <property type="entry name" value="RPOL_N"/>
    <property type="match status" value="1"/>
</dbReference>
<keyword evidence="7 8" id="KW-0804">Transcription</keyword>
<dbReference type="PROSITE" id="PS00489">
    <property type="entry name" value="RNA_POL_PHAGE_2"/>
    <property type="match status" value="1"/>
</dbReference>
<keyword evidence="4 8" id="KW-0808">Transferase</keyword>
<dbReference type="InterPro" id="IPR029262">
    <property type="entry name" value="RPOL_N"/>
</dbReference>
<dbReference type="InterPro" id="IPR046950">
    <property type="entry name" value="DNA-dir_Rpol_C_phage-type"/>
</dbReference>
<protein>
    <recommendedName>
        <fullName evidence="2 8">DNA-directed RNA polymerase</fullName>
        <ecNumber evidence="2 8">2.7.7.6</ecNumber>
    </recommendedName>
</protein>
<evidence type="ECO:0000313" key="11">
    <source>
        <dbReference type="Proteomes" id="UP000886885"/>
    </source>
</evidence>
<organism evidence="10 11">
    <name type="scientific">Populus tomentosa</name>
    <name type="common">Chinese white poplar</name>
    <dbReference type="NCBI Taxonomy" id="118781"/>
    <lineage>
        <taxon>Eukaryota</taxon>
        <taxon>Viridiplantae</taxon>
        <taxon>Streptophyta</taxon>
        <taxon>Embryophyta</taxon>
        <taxon>Tracheophyta</taxon>
        <taxon>Spermatophyta</taxon>
        <taxon>Magnoliopsida</taxon>
        <taxon>eudicotyledons</taxon>
        <taxon>Gunneridae</taxon>
        <taxon>Pentapetalae</taxon>
        <taxon>rosids</taxon>
        <taxon>fabids</taxon>
        <taxon>Malpighiales</taxon>
        <taxon>Salicaceae</taxon>
        <taxon>Saliceae</taxon>
        <taxon>Populus</taxon>
    </lineage>
</organism>
<evidence type="ECO:0000256" key="5">
    <source>
        <dbReference type="ARBA" id="ARBA00022695"/>
    </source>
</evidence>
<name>A0A8X7XYF7_POPTO</name>
<dbReference type="SMART" id="SM01311">
    <property type="entry name" value="RPOL_N"/>
    <property type="match status" value="1"/>
</dbReference>
<dbReference type="PANTHER" id="PTHR10102">
    <property type="entry name" value="DNA-DIRECTED RNA POLYMERASE, MITOCHONDRIAL"/>
    <property type="match status" value="1"/>
</dbReference>
<dbReference type="AlphaFoldDB" id="A0A8X7XYF7"/>
<evidence type="ECO:0000256" key="7">
    <source>
        <dbReference type="ARBA" id="ARBA00023163"/>
    </source>
</evidence>
<keyword evidence="3 8" id="KW-0240">DNA-directed RNA polymerase</keyword>
<proteinExistence type="inferred from homology"/>
<sequence>MASTTTLSIQHPTWTTSKHPKFHKPYKNLHFLSNPTSHSLSNPSSIYSSSFPLSPKFPLLNPPLPFHPLHDSSHDRLLEDFEIPTICRHQKLETLIKFDQIMHGESSKRVFIQDPPWISAHFWKGMYKIANKKVKVEFKDIERRKYNLLRRRQIREETEAWERMADEYRGLVREMCERKLAPNLPYVKGLLLGWFEPLKEAIEKEQKMEKSKKQKSAFSPNIELLPADKMAVIVMHKMMGLLMVGHEDGCVRVVQAAVQIGMAIEQEECGALVEYEIQLVDYGPSSSTSSLSSQVRIHNFLEKTKNYQRKKTMHEVQETMDKEKEVLRKRVNSLIRRKRLMEVQNLVKQDETKPWSRGTQAKLGSRLIELLTETAYVQPPVNQSEDIPPDVRPAFRHRFKTLTKNPGQKIVKKYGVIECDPLILTGLDGTAKHMLIPYFPMLVPPKKWKGYDKGGHLFLPSYIMRTHGSRQQQVAVRSVPGKQMQKVFEALDTLVNTKWRVNRRLLDGWRGYGQVVATLAGLFDREDIPIPEKPSSDDLTEIQKWKWSVARKLKDEEGFYYPTILIFRGRAYPMHPHLTHLSSDLCRGVLEFEEGRPLGKSGLRWLKIHLANLYSGGVEKWSHDGRLAFVENHLKTAGAITFESALLVKLFLNLKALDTLGNTKWRVNRRLLDVVERIWTSGGNIAGLVDREDIPIPEKPSSDDLTEIQKWKWSVRKAKKINQERHSQRCDIELKLSVARKLKDEEGFYYPHNLDFRGRAYPMHPHLTHLSSDLCRGVLEFEEGRPLGKSGLRWLKIHLANLYSGGVEKLSHDGRLAFVENHLSEIFDSAKNPVNGKCWWLKAEDPFQCLAACINLSEALSSASPHTVISHLPIHQDGSCNGLQHYAALGRDSLEAAAVNLVAAEKPSDVYSEIAVRVHEIIRRDSNKDPATNPHALLAKILVDQVDRKLVKQTVMTSVYGVTYVGAREQIKRRLEEKGHITDDRLLFSAACYTAKVTLTALGELFQAARDIMSWLGDCAKIIASEDQPVQWTTPLGLPVVQPYYKSERHLIKTSLQILALQREGSSVQVRKQRTAFPPNFVHSLDGSHMMMTAVACRDAGLCFAGVHDSFWTHARDVDLMNSILREKFVELYNMPILENVSAMLLEDFQTSYPTLKFPPLPERGNFDLQEVLRSPYFFN</sequence>
<evidence type="ECO:0000259" key="9">
    <source>
        <dbReference type="SMART" id="SM01311"/>
    </source>
</evidence>
<dbReference type="Proteomes" id="UP000886885">
    <property type="component" value="Chromosome 18A"/>
</dbReference>
<dbReference type="Pfam" id="PF00940">
    <property type="entry name" value="RNA_pol"/>
    <property type="match status" value="2"/>
</dbReference>
<dbReference type="FunFam" id="1.10.1320.10:FF:000001">
    <property type="entry name" value="DNA-directed RNA polymerase"/>
    <property type="match status" value="1"/>
</dbReference>
<evidence type="ECO:0000256" key="2">
    <source>
        <dbReference type="ARBA" id="ARBA00012418"/>
    </source>
</evidence>
<evidence type="ECO:0000256" key="3">
    <source>
        <dbReference type="ARBA" id="ARBA00022478"/>
    </source>
</evidence>
<dbReference type="PROSITE" id="PS00900">
    <property type="entry name" value="RNA_POL_PHAGE_1"/>
    <property type="match status" value="1"/>
</dbReference>
<evidence type="ECO:0000256" key="1">
    <source>
        <dbReference type="ARBA" id="ARBA00009493"/>
    </source>
</evidence>
<keyword evidence="11" id="KW-1185">Reference proteome</keyword>
<keyword evidence="6" id="KW-0809">Transit peptide</keyword>
<feature type="domain" description="DNA-directed RNA polymerase N-terminal" evidence="9">
    <location>
        <begin position="151"/>
        <end position="496"/>
    </location>
</feature>
<dbReference type="GO" id="GO:0003677">
    <property type="term" value="F:DNA binding"/>
    <property type="evidence" value="ECO:0007669"/>
    <property type="project" value="InterPro"/>
</dbReference>
<keyword evidence="5 8" id="KW-0548">Nucleotidyltransferase</keyword>
<accession>A0A8X7XYF7</accession>
<evidence type="ECO:0000313" key="10">
    <source>
        <dbReference type="EMBL" id="KAG6740851.1"/>
    </source>
</evidence>